<evidence type="ECO:0000313" key="1">
    <source>
        <dbReference type="EMBL" id="EEZ62280.1"/>
    </source>
</evidence>
<gene>
    <name evidence="1" type="ORF">HMPREF0762_00378</name>
</gene>
<dbReference type="HOGENOM" id="CLU_3189076_0_0_11"/>
<dbReference type="EMBL" id="ACUX02000004">
    <property type="protein sequence ID" value="EEZ62280.1"/>
    <property type="molecule type" value="Genomic_DNA"/>
</dbReference>
<organism evidence="1 2">
    <name type="scientific">Slackia exigua (strain ATCC 700122 / DSM 15923 / CIP 105133 / JCM 11022 / KCTC 5966 / S-7)</name>
    <dbReference type="NCBI Taxonomy" id="649764"/>
    <lineage>
        <taxon>Bacteria</taxon>
        <taxon>Bacillati</taxon>
        <taxon>Actinomycetota</taxon>
        <taxon>Coriobacteriia</taxon>
        <taxon>Eggerthellales</taxon>
        <taxon>Eggerthellaceae</taxon>
        <taxon>Slackia</taxon>
    </lineage>
</organism>
<evidence type="ECO:0000313" key="2">
    <source>
        <dbReference type="Proteomes" id="UP000006001"/>
    </source>
</evidence>
<dbReference type="AlphaFoldDB" id="D0WEZ2"/>
<name>D0WEZ2_SLAES</name>
<accession>D0WEZ2</accession>
<comment type="caution">
    <text evidence="1">The sequence shown here is derived from an EMBL/GenBank/DDBJ whole genome shotgun (WGS) entry which is preliminary data.</text>
</comment>
<dbReference type="STRING" id="649764.HMPREF0762_00378"/>
<protein>
    <submittedName>
        <fullName evidence="1">Uncharacterized protein</fullName>
    </submittedName>
</protein>
<proteinExistence type="predicted"/>
<keyword evidence="2" id="KW-1185">Reference proteome</keyword>
<sequence length="46" mass="5295">MRFHPFFAHLRTPCAMLATRKHLPGYSGKHVLSAYIGAYQLRSPHE</sequence>
<reference evidence="1" key="1">
    <citation type="submission" date="2009-10" db="EMBL/GenBank/DDBJ databases">
        <authorList>
            <person name="Weinstock G."/>
            <person name="Sodergren E."/>
            <person name="Clifton S."/>
            <person name="Fulton L."/>
            <person name="Fulton B."/>
            <person name="Courtney L."/>
            <person name="Fronick C."/>
            <person name="Harrison M."/>
            <person name="Strong C."/>
            <person name="Farmer C."/>
            <person name="Delahaunty K."/>
            <person name="Markovic C."/>
            <person name="Hall O."/>
            <person name="Minx P."/>
            <person name="Tomlinson C."/>
            <person name="Mitreva M."/>
            <person name="Nelson J."/>
            <person name="Hou S."/>
            <person name="Wollam A."/>
            <person name="Pepin K.H."/>
            <person name="Johnson M."/>
            <person name="Bhonagiri V."/>
            <person name="Nash W.E."/>
            <person name="Warren W."/>
            <person name="Chinwalla A."/>
            <person name="Mardis E.R."/>
            <person name="Wilson R.K."/>
        </authorList>
    </citation>
    <scope>NUCLEOTIDE SEQUENCE [LARGE SCALE GENOMIC DNA]</scope>
    <source>
        <strain evidence="1">ATCC 700122</strain>
    </source>
</reference>
<dbReference type="Proteomes" id="UP000006001">
    <property type="component" value="Unassembled WGS sequence"/>
</dbReference>